<gene>
    <name evidence="1" type="ORF">HaLaN_09584</name>
</gene>
<dbReference type="AlphaFoldDB" id="A0A699YWR5"/>
<evidence type="ECO:0000313" key="1">
    <source>
        <dbReference type="EMBL" id="GFH13655.1"/>
    </source>
</evidence>
<organism evidence="1 2">
    <name type="scientific">Haematococcus lacustris</name>
    <name type="common">Green alga</name>
    <name type="synonym">Haematococcus pluvialis</name>
    <dbReference type="NCBI Taxonomy" id="44745"/>
    <lineage>
        <taxon>Eukaryota</taxon>
        <taxon>Viridiplantae</taxon>
        <taxon>Chlorophyta</taxon>
        <taxon>core chlorophytes</taxon>
        <taxon>Chlorophyceae</taxon>
        <taxon>CS clade</taxon>
        <taxon>Chlamydomonadales</taxon>
        <taxon>Haematococcaceae</taxon>
        <taxon>Haematococcus</taxon>
    </lineage>
</organism>
<protein>
    <submittedName>
        <fullName evidence="1">Uncharacterized protein</fullName>
    </submittedName>
</protein>
<comment type="caution">
    <text evidence="1">The sequence shown here is derived from an EMBL/GenBank/DDBJ whole genome shotgun (WGS) entry which is preliminary data.</text>
</comment>
<evidence type="ECO:0000313" key="2">
    <source>
        <dbReference type="Proteomes" id="UP000485058"/>
    </source>
</evidence>
<dbReference type="Proteomes" id="UP000485058">
    <property type="component" value="Unassembled WGS sequence"/>
</dbReference>
<keyword evidence="2" id="KW-1185">Reference proteome</keyword>
<dbReference type="EMBL" id="BLLF01000636">
    <property type="protein sequence ID" value="GFH13655.1"/>
    <property type="molecule type" value="Genomic_DNA"/>
</dbReference>
<sequence length="79" mass="8233">MVVQLRMVHAGHVGQLNDFAWSTAAGMAPMLASVSGTCAESGQAPQLQGCWFCKGPSYKELQWPGVQGAAAAVDEAKVV</sequence>
<name>A0A699YWR5_HAELA</name>
<proteinExistence type="predicted"/>
<reference evidence="1 2" key="1">
    <citation type="submission" date="2020-02" db="EMBL/GenBank/DDBJ databases">
        <title>Draft genome sequence of Haematococcus lacustris strain NIES-144.</title>
        <authorList>
            <person name="Morimoto D."/>
            <person name="Nakagawa S."/>
            <person name="Yoshida T."/>
            <person name="Sawayama S."/>
        </authorList>
    </citation>
    <scope>NUCLEOTIDE SEQUENCE [LARGE SCALE GENOMIC DNA]</scope>
    <source>
        <strain evidence="1 2">NIES-144</strain>
    </source>
</reference>
<accession>A0A699YWR5</accession>